<name>A0A1I8FPA5_9PLAT</name>
<protein>
    <submittedName>
        <fullName evidence="2">Uncharacterized protein</fullName>
    </submittedName>
</protein>
<evidence type="ECO:0000313" key="1">
    <source>
        <dbReference type="Proteomes" id="UP000095280"/>
    </source>
</evidence>
<dbReference type="WBParaSite" id="maker-unitig_41060-snap-gene-0.3-mRNA-1">
    <property type="protein sequence ID" value="maker-unitig_41060-snap-gene-0.3-mRNA-1"/>
    <property type="gene ID" value="maker-unitig_41060-snap-gene-0.3"/>
</dbReference>
<organism evidence="1 2">
    <name type="scientific">Macrostomum lignano</name>
    <dbReference type="NCBI Taxonomy" id="282301"/>
    <lineage>
        <taxon>Eukaryota</taxon>
        <taxon>Metazoa</taxon>
        <taxon>Spiralia</taxon>
        <taxon>Lophotrochozoa</taxon>
        <taxon>Platyhelminthes</taxon>
        <taxon>Rhabditophora</taxon>
        <taxon>Macrostomorpha</taxon>
        <taxon>Macrostomida</taxon>
        <taxon>Macrostomidae</taxon>
        <taxon>Macrostomum</taxon>
    </lineage>
</organism>
<accession>A0A1I8FPA5</accession>
<dbReference type="Proteomes" id="UP000095280">
    <property type="component" value="Unplaced"/>
</dbReference>
<evidence type="ECO:0000313" key="2">
    <source>
        <dbReference type="WBParaSite" id="maker-unitig_41060-snap-gene-0.3-mRNA-1"/>
    </source>
</evidence>
<keyword evidence="1" id="KW-1185">Reference proteome</keyword>
<sequence length="165" mass="18561">MRCRRCAREMRANRARDLAAILDEVRADRRPKIAPTSPPSLDEVRGDRAENRADLAAILNEMRAMRRRKFWTALIMVHMLRSESAESPALHDAVSRLWTAAQEDLRKAKCSLSGLLTPFQQMSAGGITTVSEFSSDWRAVNGADGGVSTAQETAVWPWSRMQQMF</sequence>
<dbReference type="AlphaFoldDB" id="A0A1I8FPA5"/>
<reference evidence="2" key="1">
    <citation type="submission" date="2016-11" db="UniProtKB">
        <authorList>
            <consortium name="WormBaseParasite"/>
        </authorList>
    </citation>
    <scope>IDENTIFICATION</scope>
</reference>
<proteinExistence type="predicted"/>